<dbReference type="AlphaFoldDB" id="A0A518K631"/>
<dbReference type="KEGG" id="bmei:Spa11_14500"/>
<proteinExistence type="predicted"/>
<sequence precursor="true">MLLFDRSYRLGWLAAAAFALACADASARRPDGQLELSVVDAKSGQPVAARLHLRDARDNAVSPARGVDPWGAAPLGDYVYVDGETLLGLRRGVYRFDLDAGPEFRTQHGHFEIVRHAEDSKRVEMTRFADLADEGWAAADLATCRPVADLPLLHRAEQLAYTPTVSAAWDGKAWAPPELAERRRRDKVSPGASALWDDARGVVWLIDPDESRTLEALPQPGESSVAFLNEAQERGWRVVASITSRELPLWIAHDVVDAVVVIDGWAESPAGKEAAKRGRQGDGLRYPGAQGPGRWRRVLYESLLDAGVHLPAVAVSGSGLNTAPIGAARVYAYTDGDASPGAWWDAADRMATVVTNGPLLRPFVEGAPPGETFLLVNGKRSLTIGLNLATRTKIDYVEIVKNGATVHNIRIAELAASGGKLPSIEFDAPGWLAIVAVAESPDHYEMAMSAPWFVEGKGGGRADSEDRTQWLNALKEAQAEFGASDAKAYAEAEAFWKAPEGR</sequence>
<reference evidence="2 3" key="1">
    <citation type="submission" date="2019-02" db="EMBL/GenBank/DDBJ databases">
        <title>Deep-cultivation of Planctomycetes and their phenomic and genomic characterization uncovers novel biology.</title>
        <authorList>
            <person name="Wiegand S."/>
            <person name="Jogler M."/>
            <person name="Boedeker C."/>
            <person name="Pinto D."/>
            <person name="Vollmers J."/>
            <person name="Rivas-Marin E."/>
            <person name="Kohn T."/>
            <person name="Peeters S.H."/>
            <person name="Heuer A."/>
            <person name="Rast P."/>
            <person name="Oberbeckmann S."/>
            <person name="Bunk B."/>
            <person name="Jeske O."/>
            <person name="Meyerdierks A."/>
            <person name="Storesund J.E."/>
            <person name="Kallscheuer N."/>
            <person name="Luecker S."/>
            <person name="Lage O.M."/>
            <person name="Pohl T."/>
            <person name="Merkel B.J."/>
            <person name="Hornburger P."/>
            <person name="Mueller R.-W."/>
            <person name="Bruemmer F."/>
            <person name="Labrenz M."/>
            <person name="Spormann A.M."/>
            <person name="Op den Camp H."/>
            <person name="Overmann J."/>
            <person name="Amann R."/>
            <person name="Jetten M.S.M."/>
            <person name="Mascher T."/>
            <person name="Medema M.H."/>
            <person name="Devos D.P."/>
            <person name="Kaster A.-K."/>
            <person name="Ovreas L."/>
            <person name="Rohde M."/>
            <person name="Galperin M.Y."/>
            <person name="Jogler C."/>
        </authorList>
    </citation>
    <scope>NUCLEOTIDE SEQUENCE [LARGE SCALE GENOMIC DNA]</scope>
    <source>
        <strain evidence="2 3">Spa11</strain>
    </source>
</reference>
<dbReference type="PROSITE" id="PS51257">
    <property type="entry name" value="PROKAR_LIPOPROTEIN"/>
    <property type="match status" value="1"/>
</dbReference>
<name>A0A518K631_9BACT</name>
<dbReference type="Proteomes" id="UP000316426">
    <property type="component" value="Chromosome"/>
</dbReference>
<evidence type="ECO:0000313" key="2">
    <source>
        <dbReference type="EMBL" id="QDV73254.1"/>
    </source>
</evidence>
<gene>
    <name evidence="2" type="ORF">Spa11_14500</name>
</gene>
<feature type="signal peptide" evidence="1">
    <location>
        <begin position="1"/>
        <end position="21"/>
    </location>
</feature>
<keyword evidence="1" id="KW-0732">Signal</keyword>
<organism evidence="2 3">
    <name type="scientific">Botrimarina mediterranea</name>
    <dbReference type="NCBI Taxonomy" id="2528022"/>
    <lineage>
        <taxon>Bacteria</taxon>
        <taxon>Pseudomonadati</taxon>
        <taxon>Planctomycetota</taxon>
        <taxon>Planctomycetia</taxon>
        <taxon>Pirellulales</taxon>
        <taxon>Lacipirellulaceae</taxon>
        <taxon>Botrimarina</taxon>
    </lineage>
</organism>
<evidence type="ECO:0000313" key="3">
    <source>
        <dbReference type="Proteomes" id="UP000316426"/>
    </source>
</evidence>
<accession>A0A518K631</accession>
<dbReference type="RefSeq" id="WP_145109910.1">
    <property type="nucleotide sequence ID" value="NZ_CP036349.1"/>
</dbReference>
<dbReference type="EMBL" id="CP036349">
    <property type="protein sequence ID" value="QDV73254.1"/>
    <property type="molecule type" value="Genomic_DNA"/>
</dbReference>
<protein>
    <submittedName>
        <fullName evidence="2">Uncharacterized protein</fullName>
    </submittedName>
</protein>
<keyword evidence="3" id="KW-1185">Reference proteome</keyword>
<evidence type="ECO:0000256" key="1">
    <source>
        <dbReference type="SAM" id="SignalP"/>
    </source>
</evidence>
<feature type="chain" id="PRO_5021956502" evidence="1">
    <location>
        <begin position="22"/>
        <end position="502"/>
    </location>
</feature>